<reference evidence="1" key="1">
    <citation type="submission" date="2021-03" db="EMBL/GenBank/DDBJ databases">
        <title>The complete genome sequence of Acetobacter sp. TBRC 12339.</title>
        <authorList>
            <person name="Charoenyingcharoen P."/>
            <person name="Yukphan P."/>
        </authorList>
    </citation>
    <scope>NUCLEOTIDE SEQUENCE</scope>
    <source>
        <strain evidence="1">TBRC 12339</strain>
    </source>
</reference>
<dbReference type="Proteomes" id="UP000664073">
    <property type="component" value="Unassembled WGS sequence"/>
</dbReference>
<organism evidence="1 2">
    <name type="scientific">Acetobacter garciniae</name>
    <dbReference type="NCBI Taxonomy" id="2817435"/>
    <lineage>
        <taxon>Bacteria</taxon>
        <taxon>Pseudomonadati</taxon>
        <taxon>Pseudomonadota</taxon>
        <taxon>Alphaproteobacteria</taxon>
        <taxon>Acetobacterales</taxon>
        <taxon>Acetobacteraceae</taxon>
        <taxon>Acetobacter</taxon>
    </lineage>
</organism>
<evidence type="ECO:0000313" key="1">
    <source>
        <dbReference type="EMBL" id="MBO1324769.1"/>
    </source>
</evidence>
<evidence type="ECO:0000313" key="2">
    <source>
        <dbReference type="Proteomes" id="UP000664073"/>
    </source>
</evidence>
<proteinExistence type="predicted"/>
<name>A0A939HPA9_9PROT</name>
<accession>A0A939HPA9</accession>
<comment type="caution">
    <text evidence="1">The sequence shown here is derived from an EMBL/GenBank/DDBJ whole genome shotgun (WGS) entry which is preliminary data.</text>
</comment>
<dbReference type="EMBL" id="JAFVMH010000002">
    <property type="protein sequence ID" value="MBO1324769.1"/>
    <property type="molecule type" value="Genomic_DNA"/>
</dbReference>
<sequence length="152" mass="16556">MSARGPVLLKQDYFSPLFWGELFILFERILIFLFNPSRPVPPDGGRVQALSPAPARRADHAGCSFSWINGAGHAAGSMTGQKAIFTESRDIHNLVSRPWMVKDGTTMDMTAVPGIAGRQAVARAPKTVRQVTLPGGQHHAKTKKRLRVQGLG</sequence>
<gene>
    <name evidence="1" type="ORF">J2D77_06340</name>
</gene>
<dbReference type="AlphaFoldDB" id="A0A939HPA9"/>
<protein>
    <submittedName>
        <fullName evidence="1">Uncharacterized protein</fullName>
    </submittedName>
</protein>
<dbReference type="RefSeq" id="WP_207845419.1">
    <property type="nucleotide sequence ID" value="NZ_JAFVMH010000002.1"/>
</dbReference>
<keyword evidence="2" id="KW-1185">Reference proteome</keyword>